<dbReference type="SUPFAM" id="SSF69360">
    <property type="entry name" value="Cell wall binding repeat"/>
    <property type="match status" value="1"/>
</dbReference>
<evidence type="ECO:0000256" key="1">
    <source>
        <dbReference type="ARBA" id="ARBA00022737"/>
    </source>
</evidence>
<dbReference type="PROSITE" id="PS51170">
    <property type="entry name" value="CW"/>
    <property type="match status" value="2"/>
</dbReference>
<name>A0A9D2KQ30_9FIRM</name>
<organism evidence="5 6">
    <name type="scientific">Candidatus Lachnoclostridium stercoravium</name>
    <dbReference type="NCBI Taxonomy" id="2838633"/>
    <lineage>
        <taxon>Bacteria</taxon>
        <taxon>Bacillati</taxon>
        <taxon>Bacillota</taxon>
        <taxon>Clostridia</taxon>
        <taxon>Lachnospirales</taxon>
        <taxon>Lachnospiraceae</taxon>
    </lineage>
</organism>
<evidence type="ECO:0000313" key="6">
    <source>
        <dbReference type="Proteomes" id="UP000823900"/>
    </source>
</evidence>
<dbReference type="Pfam" id="PF01473">
    <property type="entry name" value="Choline_bind_1"/>
    <property type="match status" value="2"/>
</dbReference>
<keyword evidence="1" id="KW-0677">Repeat</keyword>
<evidence type="ECO:0000256" key="2">
    <source>
        <dbReference type="PROSITE-ProRule" id="PRU00591"/>
    </source>
</evidence>
<dbReference type="Proteomes" id="UP000823900">
    <property type="component" value="Unassembled WGS sequence"/>
</dbReference>
<dbReference type="Pfam" id="PF19127">
    <property type="entry name" value="Choline_bind_3"/>
    <property type="match status" value="2"/>
</dbReference>
<reference evidence="5" key="1">
    <citation type="journal article" date="2021" name="PeerJ">
        <title>Extensive microbial diversity within the chicken gut microbiome revealed by metagenomics and culture.</title>
        <authorList>
            <person name="Gilroy R."/>
            <person name="Ravi A."/>
            <person name="Getino M."/>
            <person name="Pursley I."/>
            <person name="Horton D.L."/>
            <person name="Alikhan N.F."/>
            <person name="Baker D."/>
            <person name="Gharbi K."/>
            <person name="Hall N."/>
            <person name="Watson M."/>
            <person name="Adriaenssens E.M."/>
            <person name="Foster-Nyarko E."/>
            <person name="Jarju S."/>
            <person name="Secka A."/>
            <person name="Antonio M."/>
            <person name="Oren A."/>
            <person name="Chaudhuri R.R."/>
            <person name="La Ragione R."/>
            <person name="Hildebrand F."/>
            <person name="Pallen M.J."/>
        </authorList>
    </citation>
    <scope>NUCLEOTIDE SEQUENCE</scope>
    <source>
        <strain evidence="5">CHK178-16964</strain>
    </source>
</reference>
<feature type="signal peptide" evidence="4">
    <location>
        <begin position="1"/>
        <end position="27"/>
    </location>
</feature>
<evidence type="ECO:0000256" key="4">
    <source>
        <dbReference type="SAM" id="SignalP"/>
    </source>
</evidence>
<feature type="repeat" description="Cell wall-binding" evidence="2">
    <location>
        <begin position="361"/>
        <end position="381"/>
    </location>
</feature>
<protein>
    <submittedName>
        <fullName evidence="5">N-acetylmuramoyl-L-alanine amidase family protein</fullName>
    </submittedName>
</protein>
<gene>
    <name evidence="5" type="ORF">IAA07_08620</name>
</gene>
<feature type="region of interest" description="Disordered" evidence="3">
    <location>
        <begin position="227"/>
        <end position="266"/>
    </location>
</feature>
<evidence type="ECO:0000313" key="5">
    <source>
        <dbReference type="EMBL" id="HJA71621.1"/>
    </source>
</evidence>
<dbReference type="EMBL" id="DWZA01000075">
    <property type="protein sequence ID" value="HJA71621.1"/>
    <property type="molecule type" value="Genomic_DNA"/>
</dbReference>
<feature type="chain" id="PRO_5039652994" evidence="4">
    <location>
        <begin position="28"/>
        <end position="422"/>
    </location>
</feature>
<proteinExistence type="predicted"/>
<feature type="repeat" description="Cell wall-binding" evidence="2">
    <location>
        <begin position="289"/>
        <end position="308"/>
    </location>
</feature>
<dbReference type="Gene3D" id="2.10.270.10">
    <property type="entry name" value="Cholin Binding"/>
    <property type="match status" value="2"/>
</dbReference>
<reference evidence="5" key="2">
    <citation type="submission" date="2021-04" db="EMBL/GenBank/DDBJ databases">
        <authorList>
            <person name="Gilroy R."/>
        </authorList>
    </citation>
    <scope>NUCLEOTIDE SEQUENCE</scope>
    <source>
        <strain evidence="5">CHK178-16964</strain>
    </source>
</reference>
<sequence>MKNGYKKIMAALLASAMAVTTCIPAFAASHKISSVNIKIKAEDLEIGEEMPELDYGDSSSDYNEGVYVYSTSSRYRIVDVDWITSESRILRVGDQPRLEVWLTPDDDDYYFRGTYNSSNITISGGSLIDAEKDDGDLILTIKLDPVEGTYDEPDDAYWEPNMLGRAKWEPGESESDYYDVYLYREGTIVTKVEELRATSYDFYPYMTKEGDYSFKVRAVPDRSADKRYGKSSEWAESEEQYISPDRVSDGSGQGSGNTGSSSSGYNGQVGWIKDGTGWYFRYPDGTYEKDGWMKWNDRWYYFDSSGYMLKGWQTSKGIWYYLNPSQNEQGPEGAMLTGWVNDGGKVYYMNPDPNGPEGALVTGWVTGGDGKKYYMDPSGARVSGWYKIGDGYYYFYPEDGSMAVNTTIDSFVLGPDGVWKKN</sequence>
<keyword evidence="4" id="KW-0732">Signal</keyword>
<accession>A0A9D2KQ30</accession>
<comment type="caution">
    <text evidence="5">The sequence shown here is derived from an EMBL/GenBank/DDBJ whole genome shotgun (WGS) entry which is preliminary data.</text>
</comment>
<evidence type="ECO:0000256" key="3">
    <source>
        <dbReference type="SAM" id="MobiDB-lite"/>
    </source>
</evidence>
<dbReference type="InterPro" id="IPR018337">
    <property type="entry name" value="Cell_wall/Cho-bd_repeat"/>
</dbReference>
<dbReference type="AlphaFoldDB" id="A0A9D2KQ30"/>